<dbReference type="RefSeq" id="XP_002771933.1">
    <property type="nucleotide sequence ID" value="XM_002771887.1"/>
</dbReference>
<dbReference type="AlphaFoldDB" id="C5LHZ5"/>
<evidence type="ECO:0000313" key="1">
    <source>
        <dbReference type="EMBL" id="EER03749.1"/>
    </source>
</evidence>
<dbReference type="InParanoid" id="C5LHZ5"/>
<dbReference type="EMBL" id="GG682149">
    <property type="protein sequence ID" value="EER03749.1"/>
    <property type="molecule type" value="Genomic_DNA"/>
</dbReference>
<proteinExistence type="predicted"/>
<dbReference type="GeneID" id="9048242"/>
<reference evidence="1 2" key="1">
    <citation type="submission" date="2008-07" db="EMBL/GenBank/DDBJ databases">
        <authorList>
            <person name="El-Sayed N."/>
            <person name="Caler E."/>
            <person name="Inman J."/>
            <person name="Amedeo P."/>
            <person name="Hass B."/>
            <person name="Wortman J."/>
        </authorList>
    </citation>
    <scope>NUCLEOTIDE SEQUENCE [LARGE SCALE GENOMIC DNA]</scope>
    <source>
        <strain evidence="2">ATCC 50983 / TXsc</strain>
    </source>
</reference>
<name>C5LHZ5_PERM5</name>
<protein>
    <submittedName>
        <fullName evidence="1">Uncharacterized protein</fullName>
    </submittedName>
</protein>
<dbReference type="OMA" id="QHEASMI"/>
<accession>C5LHZ5</accession>
<evidence type="ECO:0000313" key="2">
    <source>
        <dbReference type="Proteomes" id="UP000007800"/>
    </source>
</evidence>
<sequence length="385" mass="41220">MALFGAVGASAGASSTPAAVAGASSEIQLRDEPFESLHRDTVGRLVRAESGGCPKEVVGAILARASQLANPFLPLLMPREETMQPQQLASWIQQKSKAVEEEVQKAGKEAARSLVGLEREKYEWSLLMSDSSIQVVDTVSRLTKLHQHTVCGLVAKAMSLVMGDSVMRVAKAADDDSRESTKEVTDLTVRLFLREWYHLCLCLKDILLASDRGQHEASMIVRELGRLGLAKSLCTGIASVLASLESTQQLQGQMGIPQRVSDYLVRPITTTLVDCCVLAFSLVEVTGTDEIEAALALIPQTVASTVSLSAPVPFVLGDLELLAPGMLTVEPHQAEGTMGEMRSSIIIHNAAAHACVIIQLFATRKTLTETYPIHGHGDNGGSGPE</sequence>
<gene>
    <name evidence="1" type="ORF">Pmar_PMAR023047</name>
</gene>
<organism evidence="2">
    <name type="scientific">Perkinsus marinus (strain ATCC 50983 / TXsc)</name>
    <dbReference type="NCBI Taxonomy" id="423536"/>
    <lineage>
        <taxon>Eukaryota</taxon>
        <taxon>Sar</taxon>
        <taxon>Alveolata</taxon>
        <taxon>Perkinsozoa</taxon>
        <taxon>Perkinsea</taxon>
        <taxon>Perkinsida</taxon>
        <taxon>Perkinsidae</taxon>
        <taxon>Perkinsus</taxon>
    </lineage>
</organism>
<keyword evidence="2" id="KW-1185">Reference proteome</keyword>
<dbReference type="Proteomes" id="UP000007800">
    <property type="component" value="Unassembled WGS sequence"/>
</dbReference>